<organism evidence="1 2">
    <name type="scientific">Zarea fungicola</name>
    <dbReference type="NCBI Taxonomy" id="93591"/>
    <lineage>
        <taxon>Eukaryota</taxon>
        <taxon>Fungi</taxon>
        <taxon>Dikarya</taxon>
        <taxon>Ascomycota</taxon>
        <taxon>Pezizomycotina</taxon>
        <taxon>Sordariomycetes</taxon>
        <taxon>Hypocreomycetidae</taxon>
        <taxon>Hypocreales</taxon>
        <taxon>Cordycipitaceae</taxon>
        <taxon>Zarea</taxon>
    </lineage>
</organism>
<keyword evidence="2" id="KW-1185">Reference proteome</keyword>
<sequence>MFGRTLRRLRALVSTLIATMSPMQHSNLSSQCDEIKPTCHRCAKCRRDCPAYKDAFDLAFRDETAATERRVSDASSAVLIPKTNISFPSNASRRKRMMGFAGSIVRPDIAQFPAQSLREYVAYYFVSNFVLFPPNGTDGGHFDFIIPFIRLRKPSPHFKLAFEACALAYFSNRVHNAAHLAQDALVLYTKALSTTSQVLTNCDESEQNGTIAAVLLLGLFENITSRSPDLIAWSNHTQAAIQLVKRRGQKQLNTDLGRSIFSAVRSQQRITLQIAELTTEANSLFFIRKCQLKDQDLTKWAEEAPENFRGKAVTWIYEAPGLDYFKAEVFPGRVDAFQDISSAHTWLMLQCSRLHLASMLGRALTWICFPNDFRTTTEYAGWSNTYTDIIRDMYAAIPYQLGWFGSRRELLV</sequence>
<protein>
    <submittedName>
        <fullName evidence="1">Uncharacterized protein</fullName>
    </submittedName>
</protein>
<dbReference type="EMBL" id="JANJQO010000895">
    <property type="protein sequence ID" value="KAJ2973948.1"/>
    <property type="molecule type" value="Genomic_DNA"/>
</dbReference>
<reference evidence="1" key="1">
    <citation type="submission" date="2022-08" db="EMBL/GenBank/DDBJ databases">
        <title>Genome Sequence of Lecanicillium fungicola.</title>
        <authorList>
            <person name="Buettner E."/>
        </authorList>
    </citation>
    <scope>NUCLEOTIDE SEQUENCE</scope>
    <source>
        <strain evidence="1">Babe33</strain>
    </source>
</reference>
<comment type="caution">
    <text evidence="1">The sequence shown here is derived from an EMBL/GenBank/DDBJ whole genome shotgun (WGS) entry which is preliminary data.</text>
</comment>
<evidence type="ECO:0000313" key="1">
    <source>
        <dbReference type="EMBL" id="KAJ2973948.1"/>
    </source>
</evidence>
<proteinExistence type="predicted"/>
<dbReference type="Proteomes" id="UP001143910">
    <property type="component" value="Unassembled WGS sequence"/>
</dbReference>
<gene>
    <name evidence="1" type="ORF">NQ176_g6314</name>
</gene>
<accession>A0ACC1N4M7</accession>
<evidence type="ECO:0000313" key="2">
    <source>
        <dbReference type="Proteomes" id="UP001143910"/>
    </source>
</evidence>
<name>A0ACC1N4M7_9HYPO</name>